<dbReference type="AlphaFoldDB" id="A0A9W6NCE3"/>
<protein>
    <recommendedName>
        <fullName evidence="3">Regulatory protein GemA</fullName>
    </recommendedName>
</protein>
<dbReference type="RefSeq" id="WP_213359422.1">
    <property type="nucleotide sequence ID" value="NZ_BSFM01000017.1"/>
</dbReference>
<evidence type="ECO:0000313" key="1">
    <source>
        <dbReference type="EMBL" id="GLK85708.1"/>
    </source>
</evidence>
<reference evidence="1" key="2">
    <citation type="submission" date="2023-01" db="EMBL/GenBank/DDBJ databases">
        <authorList>
            <person name="Sun Q."/>
            <person name="Evtushenko L."/>
        </authorList>
    </citation>
    <scope>NUCLEOTIDE SEQUENCE</scope>
    <source>
        <strain evidence="1">VKM B-2789</strain>
    </source>
</reference>
<name>A0A9W6NCE3_9HYPH</name>
<evidence type="ECO:0000313" key="2">
    <source>
        <dbReference type="Proteomes" id="UP001143330"/>
    </source>
</evidence>
<proteinExistence type="predicted"/>
<dbReference type="InterPro" id="IPR009363">
    <property type="entry name" value="Phage_Mu_Gp16"/>
</dbReference>
<evidence type="ECO:0008006" key="3">
    <source>
        <dbReference type="Google" id="ProtNLM"/>
    </source>
</evidence>
<gene>
    <name evidence="1" type="ORF">GCM10017653_37780</name>
</gene>
<sequence>MLAVPLATNQQKAAIHALKTRAGLDDDHYRDMLRQQVSATSSKNLTRDQAGRVIEHLKLIAGQSNAPAKKKPLAEGALALDGPYAGVCRALWLAGWNLGVFEDRRDTALVAFVERQTGLKAMNWLRDEKDGRAVVEALKAWIGRTTDVAWDADAKMLRLRGISIARWRKLAVVRAQCRKLAEPAPADLDAKSNDELNRLQAELGRRVRRLGERRKRA</sequence>
<keyword evidence="2" id="KW-1185">Reference proteome</keyword>
<comment type="caution">
    <text evidence="1">The sequence shown here is derived from an EMBL/GenBank/DDBJ whole genome shotgun (WGS) entry which is preliminary data.</text>
</comment>
<dbReference type="Proteomes" id="UP001143330">
    <property type="component" value="Unassembled WGS sequence"/>
</dbReference>
<dbReference type="Pfam" id="PF06252">
    <property type="entry name" value="GemA"/>
    <property type="match status" value="1"/>
</dbReference>
<dbReference type="EMBL" id="BSFM01000017">
    <property type="protein sequence ID" value="GLK85708.1"/>
    <property type="molecule type" value="Genomic_DNA"/>
</dbReference>
<organism evidence="1 2">
    <name type="scientific">Ancylobacter defluvii</name>
    <dbReference type="NCBI Taxonomy" id="1282440"/>
    <lineage>
        <taxon>Bacteria</taxon>
        <taxon>Pseudomonadati</taxon>
        <taxon>Pseudomonadota</taxon>
        <taxon>Alphaproteobacteria</taxon>
        <taxon>Hyphomicrobiales</taxon>
        <taxon>Xanthobacteraceae</taxon>
        <taxon>Ancylobacter</taxon>
    </lineage>
</organism>
<accession>A0A9W6NCE3</accession>
<reference evidence="1" key="1">
    <citation type="journal article" date="2014" name="Int. J. Syst. Evol. Microbiol.">
        <title>Complete genome sequence of Corynebacterium casei LMG S-19264T (=DSM 44701T), isolated from a smear-ripened cheese.</title>
        <authorList>
            <consortium name="US DOE Joint Genome Institute (JGI-PGF)"/>
            <person name="Walter F."/>
            <person name="Albersmeier A."/>
            <person name="Kalinowski J."/>
            <person name="Ruckert C."/>
        </authorList>
    </citation>
    <scope>NUCLEOTIDE SEQUENCE</scope>
    <source>
        <strain evidence="1">VKM B-2789</strain>
    </source>
</reference>